<dbReference type="EMBL" id="OKRB01000127">
    <property type="protein sequence ID" value="SPE28567.1"/>
    <property type="molecule type" value="Genomic_DNA"/>
</dbReference>
<protein>
    <submittedName>
        <fullName evidence="1">Uncharacterized protein</fullName>
    </submittedName>
</protein>
<name>A0A2N9LZC9_9BACT</name>
<sequence>MFCFPCIVERTDLGYMFGFTQTTVFRSQDHLAAKAHIHSGFDLTVLIVSSLKGCSWLRSEFK</sequence>
<evidence type="ECO:0000313" key="2">
    <source>
        <dbReference type="Proteomes" id="UP000239735"/>
    </source>
</evidence>
<proteinExistence type="predicted"/>
<dbReference type="Proteomes" id="UP000239735">
    <property type="component" value="Unassembled WGS sequence"/>
</dbReference>
<reference evidence="2" key="1">
    <citation type="submission" date="2018-02" db="EMBL/GenBank/DDBJ databases">
        <authorList>
            <person name="Hausmann B."/>
        </authorList>
    </citation>
    <scope>NUCLEOTIDE SEQUENCE [LARGE SCALE GENOMIC DNA]</scope>
    <source>
        <strain evidence="2">Peat soil MAG SbA5</strain>
    </source>
</reference>
<organism evidence="1 2">
    <name type="scientific">Candidatus Sulfuritelmatomonas gaucii</name>
    <dbReference type="NCBI Taxonomy" id="2043161"/>
    <lineage>
        <taxon>Bacteria</taxon>
        <taxon>Pseudomonadati</taxon>
        <taxon>Acidobacteriota</taxon>
        <taxon>Terriglobia</taxon>
        <taxon>Terriglobales</taxon>
        <taxon>Acidobacteriaceae</taxon>
        <taxon>Candidatus Sulfuritelmatomonas</taxon>
    </lineage>
</organism>
<dbReference type="AlphaFoldDB" id="A0A2N9LZC9"/>
<evidence type="ECO:0000313" key="1">
    <source>
        <dbReference type="EMBL" id="SPE28567.1"/>
    </source>
</evidence>
<gene>
    <name evidence="1" type="ORF">SBA5_670017</name>
</gene>
<accession>A0A2N9LZC9</accession>